<feature type="compositionally biased region" description="Basic and acidic residues" evidence="1">
    <location>
        <begin position="117"/>
        <end position="130"/>
    </location>
</feature>
<dbReference type="AlphaFoldDB" id="A0A8R7U1J9"/>
<accession>A0A8R7U1J9</accession>
<dbReference type="Proteomes" id="UP000015106">
    <property type="component" value="Chromosome 3"/>
</dbReference>
<proteinExistence type="predicted"/>
<reference evidence="2" key="2">
    <citation type="submission" date="2018-03" db="EMBL/GenBank/DDBJ databases">
        <title>The Triticum urartu genome reveals the dynamic nature of wheat genome evolution.</title>
        <authorList>
            <person name="Ling H."/>
            <person name="Ma B."/>
            <person name="Shi X."/>
            <person name="Liu H."/>
            <person name="Dong L."/>
            <person name="Sun H."/>
            <person name="Cao Y."/>
            <person name="Gao Q."/>
            <person name="Zheng S."/>
            <person name="Li Y."/>
            <person name="Yu Y."/>
            <person name="Du H."/>
            <person name="Qi M."/>
            <person name="Li Y."/>
            <person name="Yu H."/>
            <person name="Cui Y."/>
            <person name="Wang N."/>
            <person name="Chen C."/>
            <person name="Wu H."/>
            <person name="Zhao Y."/>
            <person name="Zhang J."/>
            <person name="Li Y."/>
            <person name="Zhou W."/>
            <person name="Zhang B."/>
            <person name="Hu W."/>
            <person name="Eijk M."/>
            <person name="Tang J."/>
            <person name="Witsenboer H."/>
            <person name="Zhao S."/>
            <person name="Li Z."/>
            <person name="Zhang A."/>
            <person name="Wang D."/>
            <person name="Liang C."/>
        </authorList>
    </citation>
    <scope>NUCLEOTIDE SEQUENCE [LARGE SCALE GENOMIC DNA]</scope>
    <source>
        <strain evidence="2">cv. G1812</strain>
    </source>
</reference>
<feature type="region of interest" description="Disordered" evidence="1">
    <location>
        <begin position="96"/>
        <end position="136"/>
    </location>
</feature>
<feature type="compositionally biased region" description="Basic and acidic residues" evidence="1">
    <location>
        <begin position="96"/>
        <end position="107"/>
    </location>
</feature>
<reference evidence="2" key="3">
    <citation type="submission" date="2022-06" db="UniProtKB">
        <authorList>
            <consortium name="EnsemblPlants"/>
        </authorList>
    </citation>
    <scope>IDENTIFICATION</scope>
</reference>
<organism evidence="2 3">
    <name type="scientific">Triticum urartu</name>
    <name type="common">Red wild einkorn</name>
    <name type="synonym">Crithodium urartu</name>
    <dbReference type="NCBI Taxonomy" id="4572"/>
    <lineage>
        <taxon>Eukaryota</taxon>
        <taxon>Viridiplantae</taxon>
        <taxon>Streptophyta</taxon>
        <taxon>Embryophyta</taxon>
        <taxon>Tracheophyta</taxon>
        <taxon>Spermatophyta</taxon>
        <taxon>Magnoliopsida</taxon>
        <taxon>Liliopsida</taxon>
        <taxon>Poales</taxon>
        <taxon>Poaceae</taxon>
        <taxon>BOP clade</taxon>
        <taxon>Pooideae</taxon>
        <taxon>Triticodae</taxon>
        <taxon>Triticeae</taxon>
        <taxon>Triticinae</taxon>
        <taxon>Triticum</taxon>
    </lineage>
</organism>
<protein>
    <submittedName>
        <fullName evidence="2">Uncharacterized protein</fullName>
    </submittedName>
</protein>
<evidence type="ECO:0000256" key="1">
    <source>
        <dbReference type="SAM" id="MobiDB-lite"/>
    </source>
</evidence>
<dbReference type="EnsemblPlants" id="TuG1812G0300004880.01.T01">
    <property type="protein sequence ID" value="TuG1812G0300004880.01.T01.cds350462"/>
    <property type="gene ID" value="TuG1812G0300004880.01"/>
</dbReference>
<dbReference type="Gramene" id="TuG1812G0300004880.01.T01">
    <property type="protein sequence ID" value="TuG1812G0300004880.01.T01.cds350462"/>
    <property type="gene ID" value="TuG1812G0300004880.01"/>
</dbReference>
<reference evidence="3" key="1">
    <citation type="journal article" date="2013" name="Nature">
        <title>Draft genome of the wheat A-genome progenitor Triticum urartu.</title>
        <authorList>
            <person name="Ling H.Q."/>
            <person name="Zhao S."/>
            <person name="Liu D."/>
            <person name="Wang J."/>
            <person name="Sun H."/>
            <person name="Zhang C."/>
            <person name="Fan H."/>
            <person name="Li D."/>
            <person name="Dong L."/>
            <person name="Tao Y."/>
            <person name="Gao C."/>
            <person name="Wu H."/>
            <person name="Li Y."/>
            <person name="Cui Y."/>
            <person name="Guo X."/>
            <person name="Zheng S."/>
            <person name="Wang B."/>
            <person name="Yu K."/>
            <person name="Liang Q."/>
            <person name="Yang W."/>
            <person name="Lou X."/>
            <person name="Chen J."/>
            <person name="Feng M."/>
            <person name="Jian J."/>
            <person name="Zhang X."/>
            <person name="Luo G."/>
            <person name="Jiang Y."/>
            <person name="Liu J."/>
            <person name="Wang Z."/>
            <person name="Sha Y."/>
            <person name="Zhang B."/>
            <person name="Wu H."/>
            <person name="Tang D."/>
            <person name="Shen Q."/>
            <person name="Xue P."/>
            <person name="Zou S."/>
            <person name="Wang X."/>
            <person name="Liu X."/>
            <person name="Wang F."/>
            <person name="Yang Y."/>
            <person name="An X."/>
            <person name="Dong Z."/>
            <person name="Zhang K."/>
            <person name="Zhang X."/>
            <person name="Luo M.C."/>
            <person name="Dvorak J."/>
            <person name="Tong Y."/>
            <person name="Wang J."/>
            <person name="Yang H."/>
            <person name="Li Z."/>
            <person name="Wang D."/>
            <person name="Zhang A."/>
            <person name="Wang J."/>
        </authorList>
    </citation>
    <scope>NUCLEOTIDE SEQUENCE</scope>
    <source>
        <strain evidence="3">cv. G1812</strain>
    </source>
</reference>
<evidence type="ECO:0000313" key="3">
    <source>
        <dbReference type="Proteomes" id="UP000015106"/>
    </source>
</evidence>
<keyword evidence="3" id="KW-1185">Reference proteome</keyword>
<evidence type="ECO:0000313" key="2">
    <source>
        <dbReference type="EnsemblPlants" id="TuG1812G0300004880.01.T01.cds350462"/>
    </source>
</evidence>
<name>A0A8R7U1J9_TRIUA</name>
<sequence>VVSGLPEHAGARVADAGDCGEHLRRSGRALHPEKVVEDVDHAGEGLLSDGDVVEYDAGVVRRIGAQLAGLVGAAEGLRQSGRARACYLLDDDARDPFHERRADDYPNRRPRQRRGRPRQEQEQQHRHGDRTSSSSC</sequence>